<dbReference type="Gene3D" id="1.10.10.60">
    <property type="entry name" value="Homeodomain-like"/>
    <property type="match status" value="1"/>
</dbReference>
<feature type="domain" description="HTH araC/xylS-type" evidence="1">
    <location>
        <begin position="210"/>
        <end position="292"/>
    </location>
</feature>
<evidence type="ECO:0000313" key="3">
    <source>
        <dbReference type="Proteomes" id="UP000321250"/>
    </source>
</evidence>
<dbReference type="RefSeq" id="WP_147082782.1">
    <property type="nucleotide sequence ID" value="NZ_VOQR01000001.1"/>
</dbReference>
<reference evidence="2 3" key="1">
    <citation type="journal article" date="2013" name="Antonie Van Leeuwenhoek">
        <title>Sphingomonas ginsenosidivorax sp. nov., with the ability to transform ginsenosides.</title>
        <authorList>
            <person name="Jin X.F."/>
            <person name="Kim J.K."/>
            <person name="Liu Q.M."/>
            <person name="Kang M.S."/>
            <person name="He D."/>
            <person name="Jin F.X."/>
            <person name="Kim S.C."/>
            <person name="Im W.T."/>
        </authorList>
    </citation>
    <scope>NUCLEOTIDE SEQUENCE [LARGE SCALE GENOMIC DNA]</scope>
    <source>
        <strain evidence="2 3">KHI67</strain>
    </source>
</reference>
<evidence type="ECO:0000313" key="2">
    <source>
        <dbReference type="EMBL" id="TXC71504.1"/>
    </source>
</evidence>
<dbReference type="PROSITE" id="PS01124">
    <property type="entry name" value="HTH_ARAC_FAMILY_2"/>
    <property type="match status" value="1"/>
</dbReference>
<dbReference type="OrthoDB" id="2559672at2"/>
<dbReference type="Proteomes" id="UP000321250">
    <property type="component" value="Unassembled WGS sequence"/>
</dbReference>
<dbReference type="EMBL" id="VOQR01000001">
    <property type="protein sequence ID" value="TXC71504.1"/>
    <property type="molecule type" value="Genomic_DNA"/>
</dbReference>
<comment type="caution">
    <text evidence="2">The sequence shown here is derived from an EMBL/GenBank/DDBJ whole genome shotgun (WGS) entry which is preliminary data.</text>
</comment>
<keyword evidence="3" id="KW-1185">Reference proteome</keyword>
<dbReference type="GO" id="GO:0043565">
    <property type="term" value="F:sequence-specific DNA binding"/>
    <property type="evidence" value="ECO:0007669"/>
    <property type="project" value="InterPro"/>
</dbReference>
<evidence type="ECO:0000259" key="1">
    <source>
        <dbReference type="PROSITE" id="PS01124"/>
    </source>
</evidence>
<dbReference type="InterPro" id="IPR018060">
    <property type="entry name" value="HTH_AraC"/>
</dbReference>
<accession>A0A5C6UGA7</accession>
<sequence length="328" mass="36180">MTIRVKARQVRPSRHMSVQIERHATEEFASVNLPEGLSVRYDMPDRRLADLVTGYNAYTADNRDCRTDWFLPAPVMLCIAVDAGPIEARIGNRRFSPMPQASLIGPTSRPLNVTTHGGMMVGIGISPAGWAALTDRSAGDFHNLIVPAATILGQDTVDRLITTLATAPDTRSLKPLLDTFCVPLFARTDPRINEIRALSQLIVRPGMNEVRELSAELGITEQALLRLSRRYFGMPAKLLLRRARFLRSFITLFVSGTPTDASAIDPSYHDISHFHRDANTFLGMTPRRFMKLANTFLEASVRARAAVLGAPTQALHVIPPAVDDGTSR</sequence>
<organism evidence="2 3">
    <name type="scientific">Sphingomonas ginsenosidivorax</name>
    <dbReference type="NCBI Taxonomy" id="862135"/>
    <lineage>
        <taxon>Bacteria</taxon>
        <taxon>Pseudomonadati</taxon>
        <taxon>Pseudomonadota</taxon>
        <taxon>Alphaproteobacteria</taxon>
        <taxon>Sphingomonadales</taxon>
        <taxon>Sphingomonadaceae</taxon>
        <taxon>Sphingomonas</taxon>
    </lineage>
</organism>
<proteinExistence type="predicted"/>
<dbReference type="Pfam" id="PF12833">
    <property type="entry name" value="HTH_18"/>
    <property type="match status" value="1"/>
</dbReference>
<dbReference type="AlphaFoldDB" id="A0A5C6UGA7"/>
<protein>
    <submittedName>
        <fullName evidence="2">AraC family transcriptional regulator</fullName>
    </submittedName>
</protein>
<dbReference type="GO" id="GO:0003700">
    <property type="term" value="F:DNA-binding transcription factor activity"/>
    <property type="evidence" value="ECO:0007669"/>
    <property type="project" value="InterPro"/>
</dbReference>
<name>A0A5C6UGA7_9SPHN</name>
<gene>
    <name evidence="2" type="ORF">FSB78_11530</name>
</gene>